<organism evidence="2 3">
    <name type="scientific">Gulo gulo</name>
    <name type="common">Wolverine</name>
    <name type="synonym">Gluton</name>
    <dbReference type="NCBI Taxonomy" id="48420"/>
    <lineage>
        <taxon>Eukaryota</taxon>
        <taxon>Metazoa</taxon>
        <taxon>Chordata</taxon>
        <taxon>Craniata</taxon>
        <taxon>Vertebrata</taxon>
        <taxon>Euteleostomi</taxon>
        <taxon>Mammalia</taxon>
        <taxon>Eutheria</taxon>
        <taxon>Laurasiatheria</taxon>
        <taxon>Carnivora</taxon>
        <taxon>Caniformia</taxon>
        <taxon>Musteloidea</taxon>
        <taxon>Mustelidae</taxon>
        <taxon>Guloninae</taxon>
        <taxon>Gulo</taxon>
    </lineage>
</organism>
<evidence type="ECO:0000313" key="2">
    <source>
        <dbReference type="EMBL" id="VCW80176.1"/>
    </source>
</evidence>
<gene>
    <name evidence="2" type="ORF">BN2614_LOCUS1</name>
</gene>
<evidence type="ECO:0000313" key="3">
    <source>
        <dbReference type="Proteomes" id="UP000269945"/>
    </source>
</evidence>
<protein>
    <submittedName>
        <fullName evidence="2">Uncharacterized protein</fullName>
    </submittedName>
</protein>
<name>A0A9X9LR12_GULGU</name>
<keyword evidence="3" id="KW-1185">Reference proteome</keyword>
<evidence type="ECO:0000256" key="1">
    <source>
        <dbReference type="SAM" id="MobiDB-lite"/>
    </source>
</evidence>
<dbReference type="AlphaFoldDB" id="A0A9X9LR12"/>
<feature type="compositionally biased region" description="Polar residues" evidence="1">
    <location>
        <begin position="32"/>
        <end position="48"/>
    </location>
</feature>
<proteinExistence type="predicted"/>
<comment type="caution">
    <text evidence="2">The sequence shown here is derived from an EMBL/GenBank/DDBJ whole genome shotgun (WGS) entry which is preliminary data.</text>
</comment>
<feature type="region of interest" description="Disordered" evidence="1">
    <location>
        <begin position="1"/>
        <end position="80"/>
    </location>
</feature>
<sequence length="97" mass="9565">MGQGTRVAVLLGGEPRDAHLPGASAAPRLTAPTPSGSLLQPGTGTKTVPQPPPLHSLSSRTPPDAAAPGPPSSAPRRVPAAWAPSLALPSLAHPLPG</sequence>
<accession>A0A9X9LR12</accession>
<dbReference type="EMBL" id="CYRY02012474">
    <property type="protein sequence ID" value="VCW80176.1"/>
    <property type="molecule type" value="Genomic_DNA"/>
</dbReference>
<dbReference type="Proteomes" id="UP000269945">
    <property type="component" value="Unassembled WGS sequence"/>
</dbReference>
<reference evidence="2 3" key="1">
    <citation type="submission" date="2018-10" db="EMBL/GenBank/DDBJ databases">
        <authorList>
            <person name="Ekblom R."/>
            <person name="Jareborg N."/>
        </authorList>
    </citation>
    <scope>NUCLEOTIDE SEQUENCE [LARGE SCALE GENOMIC DNA]</scope>
    <source>
        <tissue evidence="2">Muscle</tissue>
    </source>
</reference>